<organism evidence="1 2">
    <name type="scientific">Actinocorallia longicatena</name>
    <dbReference type="NCBI Taxonomy" id="111803"/>
    <lineage>
        <taxon>Bacteria</taxon>
        <taxon>Bacillati</taxon>
        <taxon>Actinomycetota</taxon>
        <taxon>Actinomycetes</taxon>
        <taxon>Streptosporangiales</taxon>
        <taxon>Thermomonosporaceae</taxon>
        <taxon>Actinocorallia</taxon>
    </lineage>
</organism>
<dbReference type="EMBL" id="BAAAUV010000028">
    <property type="protein sequence ID" value="GAA3235586.1"/>
    <property type="molecule type" value="Genomic_DNA"/>
</dbReference>
<accession>A0ABP6QJH3</accession>
<evidence type="ECO:0000313" key="1">
    <source>
        <dbReference type="EMBL" id="GAA3235586.1"/>
    </source>
</evidence>
<gene>
    <name evidence="1" type="ORF">GCM10010468_69470</name>
</gene>
<comment type="caution">
    <text evidence="1">The sequence shown here is derived from an EMBL/GenBank/DDBJ whole genome shotgun (WGS) entry which is preliminary data.</text>
</comment>
<name>A0ABP6QJH3_9ACTN</name>
<sequence length="183" mass="20596">MGERRREVRKRTVVRFPGVRHRYVVECRKIGFSTEKAAAAALSQVERRVARGLGDAFGRSPPASAYSCGTCGGWHLTSRVETGTGRTPVWLVRAGVPEGEVARARRRGARLVAGREREIAEFVDAYLRQHSRGPRWSEVRARFAWRSDAQTMSALVWLGLNGWILFTPAERSLRPGPRWTAPR</sequence>
<proteinExistence type="predicted"/>
<evidence type="ECO:0000313" key="2">
    <source>
        <dbReference type="Proteomes" id="UP001501237"/>
    </source>
</evidence>
<dbReference type="Proteomes" id="UP001501237">
    <property type="component" value="Unassembled WGS sequence"/>
</dbReference>
<keyword evidence="2" id="KW-1185">Reference proteome</keyword>
<dbReference type="RefSeq" id="WP_344837019.1">
    <property type="nucleotide sequence ID" value="NZ_BAAAUV010000028.1"/>
</dbReference>
<reference evidence="2" key="1">
    <citation type="journal article" date="2019" name="Int. J. Syst. Evol. Microbiol.">
        <title>The Global Catalogue of Microorganisms (GCM) 10K type strain sequencing project: providing services to taxonomists for standard genome sequencing and annotation.</title>
        <authorList>
            <consortium name="The Broad Institute Genomics Platform"/>
            <consortium name="The Broad Institute Genome Sequencing Center for Infectious Disease"/>
            <person name="Wu L."/>
            <person name="Ma J."/>
        </authorList>
    </citation>
    <scope>NUCLEOTIDE SEQUENCE [LARGE SCALE GENOMIC DNA]</scope>
    <source>
        <strain evidence="2">JCM 9377</strain>
    </source>
</reference>
<protein>
    <submittedName>
        <fullName evidence="1">Uncharacterized protein</fullName>
    </submittedName>
</protein>